<evidence type="ECO:0000313" key="1">
    <source>
        <dbReference type="EMBL" id="KKN07897.1"/>
    </source>
</evidence>
<proteinExistence type="predicted"/>
<gene>
    <name evidence="1" type="ORF">LCGC14_1062320</name>
</gene>
<comment type="caution">
    <text evidence="1">The sequence shown here is derived from an EMBL/GenBank/DDBJ whole genome shotgun (WGS) entry which is preliminary data.</text>
</comment>
<dbReference type="EMBL" id="LAZR01004516">
    <property type="protein sequence ID" value="KKN07897.1"/>
    <property type="molecule type" value="Genomic_DNA"/>
</dbReference>
<dbReference type="AlphaFoldDB" id="A0A0F9N7S1"/>
<reference evidence="1" key="1">
    <citation type="journal article" date="2015" name="Nature">
        <title>Complex archaea that bridge the gap between prokaryotes and eukaryotes.</title>
        <authorList>
            <person name="Spang A."/>
            <person name="Saw J.H."/>
            <person name="Jorgensen S.L."/>
            <person name="Zaremba-Niedzwiedzka K."/>
            <person name="Martijn J."/>
            <person name="Lind A.E."/>
            <person name="van Eijk R."/>
            <person name="Schleper C."/>
            <person name="Guy L."/>
            <person name="Ettema T.J."/>
        </authorList>
    </citation>
    <scope>NUCLEOTIDE SEQUENCE</scope>
</reference>
<sequence length="40" mass="4970">MMFKDYLTFKKWLHKAGLLETWNFVRIAPENKNDWIRISK</sequence>
<accession>A0A0F9N7S1</accession>
<name>A0A0F9N7S1_9ZZZZ</name>
<protein>
    <submittedName>
        <fullName evidence="1">Uncharacterized protein</fullName>
    </submittedName>
</protein>
<organism evidence="1">
    <name type="scientific">marine sediment metagenome</name>
    <dbReference type="NCBI Taxonomy" id="412755"/>
    <lineage>
        <taxon>unclassified sequences</taxon>
        <taxon>metagenomes</taxon>
        <taxon>ecological metagenomes</taxon>
    </lineage>
</organism>